<evidence type="ECO:0000313" key="1">
    <source>
        <dbReference type="EMBL" id="SDF86865.1"/>
    </source>
</evidence>
<dbReference type="InterPro" id="IPR011990">
    <property type="entry name" value="TPR-like_helical_dom_sf"/>
</dbReference>
<name>A0A1G7PKM7_9LACT</name>
<accession>A0A1G7PKM7</accession>
<dbReference type="RefSeq" id="WP_090288993.1">
    <property type="nucleotide sequence ID" value="NZ_FNCK01000001.1"/>
</dbReference>
<dbReference type="STRING" id="120956.SAMN05421791_101293"/>
<dbReference type="AlphaFoldDB" id="A0A1G7PKM7"/>
<dbReference type="SUPFAM" id="SSF48452">
    <property type="entry name" value="TPR-like"/>
    <property type="match status" value="1"/>
</dbReference>
<keyword evidence="2" id="KW-1185">Reference proteome</keyword>
<dbReference type="Proteomes" id="UP000199708">
    <property type="component" value="Unassembled WGS sequence"/>
</dbReference>
<evidence type="ECO:0000313" key="2">
    <source>
        <dbReference type="Proteomes" id="UP000199708"/>
    </source>
</evidence>
<protein>
    <submittedName>
        <fullName evidence="1">Uncharacterized protein</fullName>
    </submittedName>
</protein>
<gene>
    <name evidence="1" type="ORF">SAMN05421791_101293</name>
</gene>
<organism evidence="1 2">
    <name type="scientific">Facklamia miroungae</name>
    <dbReference type="NCBI Taxonomy" id="120956"/>
    <lineage>
        <taxon>Bacteria</taxon>
        <taxon>Bacillati</taxon>
        <taxon>Bacillota</taxon>
        <taxon>Bacilli</taxon>
        <taxon>Lactobacillales</taxon>
        <taxon>Aerococcaceae</taxon>
        <taxon>Facklamia</taxon>
    </lineage>
</organism>
<sequence length="399" mass="46837">MDNFFDLIESSPAIEDQYKILKRALKKLEFSNKEQYEQLLNRIESWGQSGYRHLQIQSYLDLYEKYPSSALAFYLGQAYLMVGQFDKANQWIEKVDSNQLPLEARLVVADVHLNVGHLNQTKKELEAIIKDFPRDYRAYVKMSHFYRLQGINEKAIQYLETLMEYFISEPASLRRQWRTQLLELYLTSERIDAVKIKDLFNQDPDNLAIETADECYLLAHFYAQINDFQHSNDYCEQGLALEADHFELRLLQLDNLTWLNDREGFALRLDQLLKRLPPFDATIMDCLVLANRIKVYTAKLIDLLEAFYPLLENTEDQFLVLSAYVSFYLDRKDYHQANLFMEKFDLASIDEALLAYLKGKILFDQGEKAAAKDYLELAWNQQVAAEDLEDLIQQLTTSK</sequence>
<reference evidence="1 2" key="1">
    <citation type="submission" date="2016-10" db="EMBL/GenBank/DDBJ databases">
        <authorList>
            <person name="de Groot N.N."/>
        </authorList>
    </citation>
    <scope>NUCLEOTIDE SEQUENCE [LARGE SCALE GENOMIC DNA]</scope>
    <source>
        <strain evidence="1 2">ATCC BAA-466</strain>
    </source>
</reference>
<proteinExistence type="predicted"/>
<dbReference type="Gene3D" id="1.25.40.10">
    <property type="entry name" value="Tetratricopeptide repeat domain"/>
    <property type="match status" value="1"/>
</dbReference>
<dbReference type="EMBL" id="FNCK01000001">
    <property type="protein sequence ID" value="SDF86865.1"/>
    <property type="molecule type" value="Genomic_DNA"/>
</dbReference>
<dbReference type="OrthoDB" id="9812708at2"/>